<dbReference type="AlphaFoldDB" id="A0A927J364"/>
<dbReference type="Pfam" id="PF13578">
    <property type="entry name" value="Methyltransf_24"/>
    <property type="match status" value="1"/>
</dbReference>
<dbReference type="Proteomes" id="UP000610846">
    <property type="component" value="Unassembled WGS sequence"/>
</dbReference>
<evidence type="ECO:0000256" key="1">
    <source>
        <dbReference type="SAM" id="Phobius"/>
    </source>
</evidence>
<dbReference type="RefSeq" id="WP_191830352.1">
    <property type="nucleotide sequence ID" value="NZ_JACYHB010000021.1"/>
</dbReference>
<name>A0A927J364_9MICO</name>
<keyword evidence="1" id="KW-0812">Transmembrane</keyword>
<dbReference type="GO" id="GO:0032259">
    <property type="term" value="P:methylation"/>
    <property type="evidence" value="ECO:0007669"/>
    <property type="project" value="UniProtKB-KW"/>
</dbReference>
<evidence type="ECO:0000313" key="2">
    <source>
        <dbReference type="EMBL" id="MBD8080775.1"/>
    </source>
</evidence>
<reference evidence="2" key="2">
    <citation type="submission" date="2020-09" db="EMBL/GenBank/DDBJ databases">
        <authorList>
            <person name="Yu Y."/>
        </authorList>
    </citation>
    <scope>NUCLEOTIDE SEQUENCE</scope>
    <source>
        <strain evidence="2">KCTC 49039</strain>
    </source>
</reference>
<sequence>MRARSLAVFCAIAVAVVVGVVAALLGSTTVALAVLVALLGGVAALAVQTYRRTGAAVAHARTTEGEARGLRKELARQHDVNLSATDQLRRQVARTDKSVARLQSDLNATMLSSIVRPLDEVSAKLAGLDSDLRHLRKRVESVRNLAQEARPGKLLTQVQALEQLRDKFDVSGPLPDVGGWALDPTALLWLIDEIEQRRPEHVVECGSGTSTFWIAMALRQNGRGQVISLDHLEEFAVRTRSVLERHGLTEVAEVRHAPLIATQTPRGEFQWYGVNPATVGPIDLLVVDGPPEATGPLARYPALPLLHGSLTADARVLVDDVHRDDEKQAIEHWLEELPRLRRGGYKNDSSEVLTYG</sequence>
<reference evidence="2" key="1">
    <citation type="journal article" date="2018" name="Curr. Microbiol.">
        <title>Cellulosimicrobium arenosum sp. nov., Isolated from Marine Sediment Sand.</title>
        <authorList>
            <person name="Oh M."/>
            <person name="Kim J.H."/>
            <person name="Yoon J.H."/>
            <person name="Schumann P."/>
            <person name="Kim W."/>
        </authorList>
    </citation>
    <scope>NUCLEOTIDE SEQUENCE</scope>
    <source>
        <strain evidence="2">KCTC 49039</strain>
    </source>
</reference>
<dbReference type="Gene3D" id="3.40.50.150">
    <property type="entry name" value="Vaccinia Virus protein VP39"/>
    <property type="match status" value="1"/>
</dbReference>
<keyword evidence="1" id="KW-1133">Transmembrane helix</keyword>
<protein>
    <submittedName>
        <fullName evidence="2">Class I SAM-dependent methyltransferase</fullName>
    </submittedName>
</protein>
<dbReference type="InterPro" id="IPR029063">
    <property type="entry name" value="SAM-dependent_MTases_sf"/>
</dbReference>
<dbReference type="EMBL" id="JACYHB010000021">
    <property type="protein sequence ID" value="MBD8080775.1"/>
    <property type="molecule type" value="Genomic_DNA"/>
</dbReference>
<keyword evidence="2" id="KW-0808">Transferase</keyword>
<feature type="transmembrane region" description="Helical" evidence="1">
    <location>
        <begin position="32"/>
        <end position="50"/>
    </location>
</feature>
<organism evidence="2 3">
    <name type="scientific">Cellulosimicrobium arenosum</name>
    <dbReference type="NCBI Taxonomy" id="2708133"/>
    <lineage>
        <taxon>Bacteria</taxon>
        <taxon>Bacillati</taxon>
        <taxon>Actinomycetota</taxon>
        <taxon>Actinomycetes</taxon>
        <taxon>Micrococcales</taxon>
        <taxon>Promicromonosporaceae</taxon>
        <taxon>Cellulosimicrobium</taxon>
    </lineage>
</organism>
<keyword evidence="3" id="KW-1185">Reference proteome</keyword>
<accession>A0A927J364</accession>
<keyword evidence="2" id="KW-0489">Methyltransferase</keyword>
<dbReference type="SUPFAM" id="SSF53335">
    <property type="entry name" value="S-adenosyl-L-methionine-dependent methyltransferases"/>
    <property type="match status" value="1"/>
</dbReference>
<gene>
    <name evidence="2" type="ORF">IF651_17165</name>
</gene>
<dbReference type="GO" id="GO:0008168">
    <property type="term" value="F:methyltransferase activity"/>
    <property type="evidence" value="ECO:0007669"/>
    <property type="project" value="UniProtKB-KW"/>
</dbReference>
<comment type="caution">
    <text evidence="2">The sequence shown here is derived from an EMBL/GenBank/DDBJ whole genome shotgun (WGS) entry which is preliminary data.</text>
</comment>
<evidence type="ECO:0000313" key="3">
    <source>
        <dbReference type="Proteomes" id="UP000610846"/>
    </source>
</evidence>
<keyword evidence="1" id="KW-0472">Membrane</keyword>
<proteinExistence type="predicted"/>